<dbReference type="Gene3D" id="3.20.20.70">
    <property type="entry name" value="Aldolase class I"/>
    <property type="match status" value="1"/>
</dbReference>
<evidence type="ECO:0000256" key="1">
    <source>
        <dbReference type="ARBA" id="ARBA00005979"/>
    </source>
</evidence>
<dbReference type="AlphaFoldDB" id="A0A1J7J4L3"/>
<reference evidence="6 7" key="1">
    <citation type="submission" date="2016-10" db="EMBL/GenBank/DDBJ databases">
        <title>Draft genome sequence of Coniochaeta ligniaria NRRL30616, a lignocellulolytic fungus for bioabatement of inhibitors in plant biomass hydrolysates.</title>
        <authorList>
            <consortium name="DOE Joint Genome Institute"/>
            <person name="Jimenez D.J."/>
            <person name="Hector R.E."/>
            <person name="Riley R."/>
            <person name="Sun H."/>
            <person name="Grigoriev I.V."/>
            <person name="Van Elsas J.D."/>
            <person name="Nichols N.N."/>
        </authorList>
    </citation>
    <scope>NUCLEOTIDE SEQUENCE [LARGE SCALE GENOMIC DNA]</scope>
    <source>
        <strain evidence="6 7">NRRL 30616</strain>
    </source>
</reference>
<evidence type="ECO:0000256" key="5">
    <source>
        <dbReference type="SAM" id="MobiDB-lite"/>
    </source>
</evidence>
<comment type="similarity">
    <text evidence="1">Belongs to the NADH:flavin oxidoreductase/NADH oxidase family.</text>
</comment>
<keyword evidence="7" id="KW-1185">Reference proteome</keyword>
<name>A0A1J7J4L3_9PEZI</name>
<organism evidence="6 7">
    <name type="scientific">Coniochaeta ligniaria NRRL 30616</name>
    <dbReference type="NCBI Taxonomy" id="1408157"/>
    <lineage>
        <taxon>Eukaryota</taxon>
        <taxon>Fungi</taxon>
        <taxon>Dikarya</taxon>
        <taxon>Ascomycota</taxon>
        <taxon>Pezizomycotina</taxon>
        <taxon>Sordariomycetes</taxon>
        <taxon>Sordariomycetidae</taxon>
        <taxon>Coniochaetales</taxon>
        <taxon>Coniochaetaceae</taxon>
        <taxon>Coniochaeta</taxon>
    </lineage>
</organism>
<evidence type="ECO:0000256" key="4">
    <source>
        <dbReference type="ARBA" id="ARBA00023002"/>
    </source>
</evidence>
<dbReference type="PANTHER" id="PTHR43656:SF5">
    <property type="entry name" value="NADH:FLAVIN OXIDOREDUCTASE_NADH OXIDASE N-TERMINAL DOMAIN-CONTAINING PROTEIN"/>
    <property type="match status" value="1"/>
</dbReference>
<evidence type="ECO:0000256" key="3">
    <source>
        <dbReference type="ARBA" id="ARBA00022643"/>
    </source>
</evidence>
<dbReference type="EMBL" id="KV875093">
    <property type="protein sequence ID" value="OIW34323.1"/>
    <property type="molecule type" value="Genomic_DNA"/>
</dbReference>
<dbReference type="STRING" id="1408157.A0A1J7J4L3"/>
<evidence type="ECO:0000313" key="6">
    <source>
        <dbReference type="EMBL" id="OIW34323.1"/>
    </source>
</evidence>
<keyword evidence="3" id="KW-0288">FMN</keyword>
<feature type="region of interest" description="Disordered" evidence="5">
    <location>
        <begin position="61"/>
        <end position="80"/>
    </location>
</feature>
<dbReference type="InterPro" id="IPR013785">
    <property type="entry name" value="Aldolase_TIM"/>
</dbReference>
<evidence type="ECO:0000313" key="7">
    <source>
        <dbReference type="Proteomes" id="UP000182658"/>
    </source>
</evidence>
<dbReference type="Proteomes" id="UP000182658">
    <property type="component" value="Unassembled WGS sequence"/>
</dbReference>
<evidence type="ECO:0000256" key="2">
    <source>
        <dbReference type="ARBA" id="ARBA00022630"/>
    </source>
</evidence>
<dbReference type="InterPro" id="IPR051799">
    <property type="entry name" value="NADH_flavin_oxidoreductase"/>
</dbReference>
<keyword evidence="4" id="KW-0560">Oxidoreductase</keyword>
<dbReference type="InParanoid" id="A0A1J7J4L3"/>
<keyword evidence="2" id="KW-0285">Flavoprotein</keyword>
<sequence>MASIHTLFGNHYGRGNAIVPLDAPPHGPRSEYFPQLAAAGKAGGSLFLGQHNHPGWQAFDSMQPNPVSTSDTQLGKEMGGLKFGKPHPASLDEIVAIKAAPVHAAAYLRTAGLDGIQRHGAHGYLLA</sequence>
<dbReference type="SUPFAM" id="SSF51395">
    <property type="entry name" value="FMN-linked oxidoreductases"/>
    <property type="match status" value="1"/>
</dbReference>
<dbReference type="GO" id="GO:0016491">
    <property type="term" value="F:oxidoreductase activity"/>
    <property type="evidence" value="ECO:0007669"/>
    <property type="project" value="UniProtKB-KW"/>
</dbReference>
<protein>
    <submittedName>
        <fullName evidence="6">Uncharacterized protein</fullName>
    </submittedName>
</protein>
<feature type="compositionally biased region" description="Polar residues" evidence="5">
    <location>
        <begin position="61"/>
        <end position="73"/>
    </location>
</feature>
<accession>A0A1J7J4L3</accession>
<gene>
    <name evidence="6" type="ORF">CONLIGDRAFT_675318</name>
</gene>
<proteinExistence type="inferred from homology"/>
<dbReference type="OrthoDB" id="1663137at2759"/>
<dbReference type="PANTHER" id="PTHR43656">
    <property type="entry name" value="BINDING OXIDOREDUCTASE, PUTATIVE (AFU_ORTHOLOGUE AFUA_2G08260)-RELATED"/>
    <property type="match status" value="1"/>
</dbReference>